<dbReference type="PROSITE" id="PS50043">
    <property type="entry name" value="HTH_LUXR_2"/>
    <property type="match status" value="1"/>
</dbReference>
<dbReference type="SMART" id="SM00421">
    <property type="entry name" value="HTH_LUXR"/>
    <property type="match status" value="1"/>
</dbReference>
<name>A0A1X7CC16_9MICC</name>
<gene>
    <name evidence="8" type="ORF">SAMN06296028_102140</name>
</gene>
<dbReference type="Proteomes" id="UP000192929">
    <property type="component" value="Unassembled WGS sequence"/>
</dbReference>
<keyword evidence="2" id="KW-0805">Transcription regulation</keyword>
<proteinExistence type="predicted"/>
<feature type="domain" description="Response regulatory" evidence="7">
    <location>
        <begin position="62"/>
        <end position="178"/>
    </location>
</feature>
<dbReference type="InterPro" id="IPR011006">
    <property type="entry name" value="CheY-like_superfamily"/>
</dbReference>
<evidence type="ECO:0000259" key="7">
    <source>
        <dbReference type="PROSITE" id="PS50110"/>
    </source>
</evidence>
<keyword evidence="1 5" id="KW-0597">Phosphoprotein</keyword>
<dbReference type="Pfam" id="PF00072">
    <property type="entry name" value="Response_reg"/>
    <property type="match status" value="1"/>
</dbReference>
<evidence type="ECO:0000256" key="2">
    <source>
        <dbReference type="ARBA" id="ARBA00023015"/>
    </source>
</evidence>
<evidence type="ECO:0000313" key="9">
    <source>
        <dbReference type="Proteomes" id="UP000192929"/>
    </source>
</evidence>
<protein>
    <submittedName>
        <fullName evidence="8">Two component transcriptional regulator, LuxR family</fullName>
    </submittedName>
</protein>
<dbReference type="InterPro" id="IPR000792">
    <property type="entry name" value="Tscrpt_reg_LuxR_C"/>
</dbReference>
<evidence type="ECO:0000256" key="1">
    <source>
        <dbReference type="ARBA" id="ARBA00022553"/>
    </source>
</evidence>
<dbReference type="CDD" id="cd17535">
    <property type="entry name" value="REC_NarL-like"/>
    <property type="match status" value="1"/>
</dbReference>
<dbReference type="PROSITE" id="PS50110">
    <property type="entry name" value="RESPONSE_REGULATORY"/>
    <property type="match status" value="1"/>
</dbReference>
<dbReference type="InterPro" id="IPR016032">
    <property type="entry name" value="Sig_transdc_resp-reg_C-effctor"/>
</dbReference>
<organism evidence="8 9">
    <name type="scientific">Kocuria marina subsp. indica</name>
    <dbReference type="NCBI Taxonomy" id="1049583"/>
    <lineage>
        <taxon>Bacteria</taxon>
        <taxon>Bacillati</taxon>
        <taxon>Actinomycetota</taxon>
        <taxon>Actinomycetes</taxon>
        <taxon>Micrococcales</taxon>
        <taxon>Micrococcaceae</taxon>
        <taxon>Kocuria</taxon>
    </lineage>
</organism>
<dbReference type="Pfam" id="PF00196">
    <property type="entry name" value="GerE"/>
    <property type="match status" value="1"/>
</dbReference>
<dbReference type="EMBL" id="FXAC01000002">
    <property type="protein sequence ID" value="SME93730.1"/>
    <property type="molecule type" value="Genomic_DNA"/>
</dbReference>
<keyword evidence="9" id="KW-1185">Reference proteome</keyword>
<evidence type="ECO:0000259" key="6">
    <source>
        <dbReference type="PROSITE" id="PS50043"/>
    </source>
</evidence>
<dbReference type="PRINTS" id="PR00038">
    <property type="entry name" value="HTHLUXR"/>
</dbReference>
<dbReference type="SUPFAM" id="SSF52172">
    <property type="entry name" value="CheY-like"/>
    <property type="match status" value="1"/>
</dbReference>
<keyword evidence="3" id="KW-0238">DNA-binding</keyword>
<dbReference type="GO" id="GO:0000160">
    <property type="term" value="P:phosphorelay signal transduction system"/>
    <property type="evidence" value="ECO:0007669"/>
    <property type="project" value="InterPro"/>
</dbReference>
<dbReference type="CDD" id="cd06170">
    <property type="entry name" value="LuxR_C_like"/>
    <property type="match status" value="1"/>
</dbReference>
<dbReference type="PANTHER" id="PTHR43214">
    <property type="entry name" value="TWO-COMPONENT RESPONSE REGULATOR"/>
    <property type="match status" value="1"/>
</dbReference>
<dbReference type="InterPro" id="IPR001789">
    <property type="entry name" value="Sig_transdc_resp-reg_receiver"/>
</dbReference>
<dbReference type="Gene3D" id="3.40.50.2300">
    <property type="match status" value="1"/>
</dbReference>
<dbReference type="InterPro" id="IPR058245">
    <property type="entry name" value="NreC/VraR/RcsB-like_REC"/>
</dbReference>
<reference evidence="9" key="1">
    <citation type="submission" date="2017-04" db="EMBL/GenBank/DDBJ databases">
        <authorList>
            <person name="Varghese N."/>
            <person name="Submissions S."/>
        </authorList>
    </citation>
    <scope>NUCLEOTIDE SEQUENCE [LARGE SCALE GENOMIC DNA]</scope>
    <source>
        <strain evidence="9">NIO-1021</strain>
    </source>
</reference>
<sequence length="305" mass="32719">MGPRGTVGDAACAGAALRMRAPLSRAAVAVRTQRVRVEVVVVTGDECSVMRSVYDQAMDLCRLLLVDDHPLMRDALANLFRAEPGSEVAGEASDGAEAVATCLELRPDVVLMDIRMPGMDGIEATGEIVQRCPETKVLALTTFSTLEYVVPALRAGASGYLVKDARHDEIVSAVSLIREDELALSPSVASSLANNVLGDVPVPSVRRGHLRAAAAGAVEPAPRGPHPDAPKLSPRELETLEWIAKGLNNNEIAERMSVSHGSVKAYVSHLCEKLAVRDRVQVLISGIQWGLVHPELDDERYPRLT</sequence>
<evidence type="ECO:0000256" key="5">
    <source>
        <dbReference type="PROSITE-ProRule" id="PRU00169"/>
    </source>
</evidence>
<dbReference type="PROSITE" id="PS00622">
    <property type="entry name" value="HTH_LUXR_1"/>
    <property type="match status" value="1"/>
</dbReference>
<evidence type="ECO:0000313" key="8">
    <source>
        <dbReference type="EMBL" id="SME93730.1"/>
    </source>
</evidence>
<keyword evidence="4" id="KW-0804">Transcription</keyword>
<dbReference type="InterPro" id="IPR039420">
    <property type="entry name" value="WalR-like"/>
</dbReference>
<feature type="domain" description="HTH luxR-type" evidence="6">
    <location>
        <begin position="225"/>
        <end position="290"/>
    </location>
</feature>
<accession>A0A1X7CC16</accession>
<dbReference type="AlphaFoldDB" id="A0A1X7CC16"/>
<evidence type="ECO:0000256" key="3">
    <source>
        <dbReference type="ARBA" id="ARBA00023125"/>
    </source>
</evidence>
<dbReference type="GO" id="GO:0003677">
    <property type="term" value="F:DNA binding"/>
    <property type="evidence" value="ECO:0007669"/>
    <property type="project" value="UniProtKB-KW"/>
</dbReference>
<dbReference type="PANTHER" id="PTHR43214:SF24">
    <property type="entry name" value="TRANSCRIPTIONAL REGULATORY PROTEIN NARL-RELATED"/>
    <property type="match status" value="1"/>
</dbReference>
<dbReference type="SUPFAM" id="SSF46894">
    <property type="entry name" value="C-terminal effector domain of the bipartite response regulators"/>
    <property type="match status" value="1"/>
</dbReference>
<dbReference type="GO" id="GO:0006355">
    <property type="term" value="P:regulation of DNA-templated transcription"/>
    <property type="evidence" value="ECO:0007669"/>
    <property type="project" value="InterPro"/>
</dbReference>
<evidence type="ECO:0000256" key="4">
    <source>
        <dbReference type="ARBA" id="ARBA00023163"/>
    </source>
</evidence>
<feature type="modified residue" description="4-aspartylphosphate" evidence="5">
    <location>
        <position position="113"/>
    </location>
</feature>
<dbReference type="SMART" id="SM00448">
    <property type="entry name" value="REC"/>
    <property type="match status" value="1"/>
</dbReference>